<protein>
    <submittedName>
        <fullName evidence="1">Uncharacterized protein</fullName>
    </submittedName>
</protein>
<sequence>MVDFENGTVSALPDTAKEPFDFSKTARDKGAKLVAGVDLAVALDSGDEAFAGNGEAFSGRLSAYSGRLNG</sequence>
<evidence type="ECO:0000313" key="1">
    <source>
        <dbReference type="EMBL" id="PKR90740.1"/>
    </source>
</evidence>
<proteinExistence type="predicted"/>
<gene>
    <name evidence="1" type="ORF">CXZ10_05110</name>
</gene>
<evidence type="ECO:0000313" key="2">
    <source>
        <dbReference type="Proteomes" id="UP000233491"/>
    </source>
</evidence>
<accession>A0A2N3M1I3</accession>
<organism evidence="1 2">
    <name type="scientific">Pleomorphomonas diazotrophica</name>
    <dbReference type="NCBI Taxonomy" id="1166257"/>
    <lineage>
        <taxon>Bacteria</taxon>
        <taxon>Pseudomonadati</taxon>
        <taxon>Pseudomonadota</taxon>
        <taxon>Alphaproteobacteria</taxon>
        <taxon>Hyphomicrobiales</taxon>
        <taxon>Pleomorphomonadaceae</taxon>
        <taxon>Pleomorphomonas</taxon>
    </lineage>
</organism>
<dbReference type="EMBL" id="PJNW01000002">
    <property type="protein sequence ID" value="PKR90740.1"/>
    <property type="molecule type" value="Genomic_DNA"/>
</dbReference>
<dbReference type="Proteomes" id="UP000233491">
    <property type="component" value="Unassembled WGS sequence"/>
</dbReference>
<name>A0A2N3M1I3_9HYPH</name>
<dbReference type="AlphaFoldDB" id="A0A2N3M1I3"/>
<reference evidence="1 2" key="1">
    <citation type="submission" date="2017-12" db="EMBL/GenBank/DDBJ databases">
        <title>Anaerobic carbon monoxide metabolism by Pleomorphomonas carboxyditropha sp. nov., a new mesophilic hydrogenogenic carboxidotroph.</title>
        <authorList>
            <person name="Esquivel-Elizondo S."/>
            <person name="Krajmalnik-Brown R."/>
        </authorList>
    </citation>
    <scope>NUCLEOTIDE SEQUENCE [LARGE SCALE GENOMIC DNA]</scope>
    <source>
        <strain evidence="1 2">R5-392</strain>
    </source>
</reference>
<keyword evidence="2" id="KW-1185">Reference proteome</keyword>
<comment type="caution">
    <text evidence="1">The sequence shown here is derived from an EMBL/GenBank/DDBJ whole genome shotgun (WGS) entry which is preliminary data.</text>
</comment>